<gene>
    <name evidence="2" type="ORF">CFK41_13495</name>
</gene>
<dbReference type="InterPro" id="IPR016181">
    <property type="entry name" value="Acyl_CoA_acyltransferase"/>
</dbReference>
<feature type="domain" description="N-acetyltransferase" evidence="1">
    <location>
        <begin position="33"/>
        <end position="181"/>
    </location>
</feature>
<name>A0A291H003_9MICO</name>
<keyword evidence="3" id="KW-1185">Reference proteome</keyword>
<dbReference type="CDD" id="cd04301">
    <property type="entry name" value="NAT_SF"/>
    <property type="match status" value="1"/>
</dbReference>
<sequence length="181" mass="19744">MPRTVRLVPPSVGLRSAYLDAIADFAGTALDGSGIRDPQRPPTADGDVIDFITTRLAEEDPATELLDGWVHCTSRWILDAENDEMLGFLAVRHRLTPFLLEQGGHIGYSVRPSARRQGVATAALELGLELARTAGIDPVLITCDEDNTGSRRTIERAGGTLEDIREGKRRYWIGDGPRPLA</sequence>
<dbReference type="KEGG" id="bgg:CFK41_13495"/>
<dbReference type="EMBL" id="CP023564">
    <property type="protein sequence ID" value="ATG55674.1"/>
    <property type="molecule type" value="Genomic_DNA"/>
</dbReference>
<dbReference type="Pfam" id="PF13302">
    <property type="entry name" value="Acetyltransf_3"/>
    <property type="match status" value="1"/>
</dbReference>
<evidence type="ECO:0000313" key="2">
    <source>
        <dbReference type="EMBL" id="ATG55674.1"/>
    </source>
</evidence>
<dbReference type="RefSeq" id="WP_096800134.1">
    <property type="nucleotide sequence ID" value="NZ_CP023564.1"/>
</dbReference>
<organism evidence="2 3">
    <name type="scientific">Brachybacterium ginsengisoli</name>
    <dbReference type="NCBI Taxonomy" id="1331682"/>
    <lineage>
        <taxon>Bacteria</taxon>
        <taxon>Bacillati</taxon>
        <taxon>Actinomycetota</taxon>
        <taxon>Actinomycetes</taxon>
        <taxon>Micrococcales</taxon>
        <taxon>Dermabacteraceae</taxon>
        <taxon>Brachybacterium</taxon>
    </lineage>
</organism>
<reference evidence="2 3" key="1">
    <citation type="journal article" date="2014" name="Int. J. Syst. Evol. Microbiol.">
        <title>Brachybacterium ginsengisoli sp. nov., isolated from soil of a ginseng field.</title>
        <authorList>
            <person name="Hoang V.A."/>
            <person name="Kim Y.J."/>
            <person name="Nguyen N.L."/>
            <person name="Yang D.C."/>
        </authorList>
    </citation>
    <scope>NUCLEOTIDE SEQUENCE [LARGE SCALE GENOMIC DNA]</scope>
    <source>
        <strain evidence="2 3">DCY80</strain>
    </source>
</reference>
<evidence type="ECO:0000313" key="3">
    <source>
        <dbReference type="Proteomes" id="UP000217889"/>
    </source>
</evidence>
<protein>
    <submittedName>
        <fullName evidence="2">GNAT family N-acetyltransferase</fullName>
    </submittedName>
</protein>
<evidence type="ECO:0000259" key="1">
    <source>
        <dbReference type="PROSITE" id="PS51186"/>
    </source>
</evidence>
<dbReference type="Proteomes" id="UP000217889">
    <property type="component" value="Chromosome"/>
</dbReference>
<dbReference type="Gene3D" id="3.40.630.30">
    <property type="match status" value="1"/>
</dbReference>
<dbReference type="PROSITE" id="PS51186">
    <property type="entry name" value="GNAT"/>
    <property type="match status" value="1"/>
</dbReference>
<dbReference type="SUPFAM" id="SSF55729">
    <property type="entry name" value="Acyl-CoA N-acyltransferases (Nat)"/>
    <property type="match status" value="1"/>
</dbReference>
<dbReference type="InterPro" id="IPR000182">
    <property type="entry name" value="GNAT_dom"/>
</dbReference>
<dbReference type="PANTHER" id="PTHR39173">
    <property type="entry name" value="ACETYLTRANSFERASE"/>
    <property type="match status" value="1"/>
</dbReference>
<dbReference type="AlphaFoldDB" id="A0A291H003"/>
<dbReference type="PANTHER" id="PTHR39173:SF1">
    <property type="entry name" value="ACETYLTRANSFERASE"/>
    <property type="match status" value="1"/>
</dbReference>
<dbReference type="OrthoDB" id="9797989at2"/>
<dbReference type="GO" id="GO:0016747">
    <property type="term" value="F:acyltransferase activity, transferring groups other than amino-acyl groups"/>
    <property type="evidence" value="ECO:0007669"/>
    <property type="project" value="InterPro"/>
</dbReference>
<keyword evidence="2" id="KW-0808">Transferase</keyword>
<accession>A0A291H003</accession>
<proteinExistence type="predicted"/>